<evidence type="ECO:0000256" key="1">
    <source>
        <dbReference type="SAM" id="Phobius"/>
    </source>
</evidence>
<comment type="caution">
    <text evidence="2">The sequence shown here is derived from an EMBL/GenBank/DDBJ whole genome shotgun (WGS) entry which is preliminary data.</text>
</comment>
<keyword evidence="1" id="KW-0472">Membrane</keyword>
<sequence>MNAVLALLLVVAAAMLVMSTRRLIAANRGSWLSYIRNPPVVPAGAIGLRALGGGISMFCAIVADLPNTWWATFVVLLAWLPALALQVWHNARNRPSPA</sequence>
<protein>
    <recommendedName>
        <fullName evidence="4">DUF3325 domain-containing protein</fullName>
    </recommendedName>
</protein>
<evidence type="ECO:0000313" key="3">
    <source>
        <dbReference type="Proteomes" id="UP001589700"/>
    </source>
</evidence>
<organism evidence="2 3">
    <name type="scientific">Dietzia aerolata</name>
    <dbReference type="NCBI Taxonomy" id="595984"/>
    <lineage>
        <taxon>Bacteria</taxon>
        <taxon>Bacillati</taxon>
        <taxon>Actinomycetota</taxon>
        <taxon>Actinomycetes</taxon>
        <taxon>Mycobacteriales</taxon>
        <taxon>Dietziaceae</taxon>
        <taxon>Dietzia</taxon>
    </lineage>
</organism>
<evidence type="ECO:0000313" key="2">
    <source>
        <dbReference type="EMBL" id="MFB9258338.1"/>
    </source>
</evidence>
<feature type="transmembrane region" description="Helical" evidence="1">
    <location>
        <begin position="69"/>
        <end position="88"/>
    </location>
</feature>
<dbReference type="Proteomes" id="UP001589700">
    <property type="component" value="Unassembled WGS sequence"/>
</dbReference>
<gene>
    <name evidence="2" type="ORF">ACFFVD_00795</name>
</gene>
<keyword evidence="1" id="KW-0812">Transmembrane</keyword>
<evidence type="ECO:0008006" key="4">
    <source>
        <dbReference type="Google" id="ProtNLM"/>
    </source>
</evidence>
<name>A0ABV5JKT6_9ACTN</name>
<accession>A0ABV5JKT6</accession>
<proteinExistence type="predicted"/>
<dbReference type="EMBL" id="JBHMDY010000001">
    <property type="protein sequence ID" value="MFB9258338.1"/>
    <property type="molecule type" value="Genomic_DNA"/>
</dbReference>
<keyword evidence="3" id="KW-1185">Reference proteome</keyword>
<reference evidence="2 3" key="1">
    <citation type="submission" date="2024-09" db="EMBL/GenBank/DDBJ databases">
        <authorList>
            <person name="Sun Q."/>
            <person name="Mori K."/>
        </authorList>
    </citation>
    <scope>NUCLEOTIDE SEQUENCE [LARGE SCALE GENOMIC DNA]</scope>
    <source>
        <strain evidence="2 3">CCM 7659</strain>
    </source>
</reference>
<dbReference type="RefSeq" id="WP_182633399.1">
    <property type="nucleotide sequence ID" value="NZ_JAALDM010000283.1"/>
</dbReference>
<feature type="transmembrane region" description="Helical" evidence="1">
    <location>
        <begin position="41"/>
        <end position="62"/>
    </location>
</feature>
<keyword evidence="1" id="KW-1133">Transmembrane helix</keyword>